<evidence type="ECO:0000313" key="2">
    <source>
        <dbReference type="Proteomes" id="UP000228934"/>
    </source>
</evidence>
<sequence>MVEVPSAQAQCSAKIEVKHAEKTDALIAASDVAKTEINGGDVNKSGITVLESDSGVETSDDSSDDERIKSAYSKHSNRSNNVQQCDFPLPYAQRRAYTERPALKCFLCKRGGHIAKYCWAANNGIKRRSQYPKTTPRHYEVYSARWGSNPKYGGHSNQTHFPLKTQIRRLQTEDRQYGQQLRRVKMEMEMSTYSSQEENPWMSLVKS</sequence>
<reference evidence="2" key="1">
    <citation type="journal article" date="2017" name="Nat. Commun.">
        <title>The North American bullfrog draft genome provides insight into hormonal regulation of long noncoding RNA.</title>
        <authorList>
            <person name="Hammond S.A."/>
            <person name="Warren R.L."/>
            <person name="Vandervalk B.P."/>
            <person name="Kucuk E."/>
            <person name="Khan H."/>
            <person name="Gibb E.A."/>
            <person name="Pandoh P."/>
            <person name="Kirk H."/>
            <person name="Zhao Y."/>
            <person name="Jones M."/>
            <person name="Mungall A.J."/>
            <person name="Coope R."/>
            <person name="Pleasance S."/>
            <person name="Moore R.A."/>
            <person name="Holt R.A."/>
            <person name="Round J.M."/>
            <person name="Ohora S."/>
            <person name="Walle B.V."/>
            <person name="Veldhoen N."/>
            <person name="Helbing C.C."/>
            <person name="Birol I."/>
        </authorList>
    </citation>
    <scope>NUCLEOTIDE SEQUENCE [LARGE SCALE GENOMIC DNA]</scope>
</reference>
<dbReference type="Proteomes" id="UP000228934">
    <property type="component" value="Unassembled WGS sequence"/>
</dbReference>
<dbReference type="EMBL" id="KZ369745">
    <property type="protein sequence ID" value="PIO09813.1"/>
    <property type="molecule type" value="Genomic_DNA"/>
</dbReference>
<dbReference type="AlphaFoldDB" id="A0A2G9Q435"/>
<gene>
    <name evidence="1" type="ORF">AB205_0039880</name>
</gene>
<name>A0A2G9Q435_AQUCT</name>
<keyword evidence="2" id="KW-1185">Reference proteome</keyword>
<organism evidence="1 2">
    <name type="scientific">Aquarana catesbeiana</name>
    <name type="common">American bullfrog</name>
    <name type="synonym">Rana catesbeiana</name>
    <dbReference type="NCBI Taxonomy" id="8400"/>
    <lineage>
        <taxon>Eukaryota</taxon>
        <taxon>Metazoa</taxon>
        <taxon>Chordata</taxon>
        <taxon>Craniata</taxon>
        <taxon>Vertebrata</taxon>
        <taxon>Euteleostomi</taxon>
        <taxon>Amphibia</taxon>
        <taxon>Batrachia</taxon>
        <taxon>Anura</taxon>
        <taxon>Neobatrachia</taxon>
        <taxon>Ranoidea</taxon>
        <taxon>Ranidae</taxon>
        <taxon>Aquarana</taxon>
    </lineage>
</organism>
<protein>
    <recommendedName>
        <fullName evidence="3">CCHC-type domain-containing protein</fullName>
    </recommendedName>
</protein>
<proteinExistence type="predicted"/>
<evidence type="ECO:0000313" key="1">
    <source>
        <dbReference type="EMBL" id="PIO09813.1"/>
    </source>
</evidence>
<evidence type="ECO:0008006" key="3">
    <source>
        <dbReference type="Google" id="ProtNLM"/>
    </source>
</evidence>
<accession>A0A2G9Q435</accession>